<gene>
    <name evidence="1" type="ORF">A1359_07845</name>
</gene>
<dbReference type="STRING" id="980561.A1359_07845"/>
<comment type="caution">
    <text evidence="1">The sequence shown here is derived from an EMBL/GenBank/DDBJ whole genome shotgun (WGS) entry which is preliminary data.</text>
</comment>
<accession>A0A177NHL1</accession>
<dbReference type="Proteomes" id="UP000078476">
    <property type="component" value="Unassembled WGS sequence"/>
</dbReference>
<dbReference type="AlphaFoldDB" id="A0A177NHL1"/>
<sequence length="69" mass="7751">MITDAAKDGYSRTSLLAGKHAKPEEAIQAANRIEPNKVMGQVFCDRLNYTANDAPRFCMNPRIKLTRKL</sequence>
<organism evidence="1 2">
    <name type="scientific">Methylomonas lenta</name>
    <dbReference type="NCBI Taxonomy" id="980561"/>
    <lineage>
        <taxon>Bacteria</taxon>
        <taxon>Pseudomonadati</taxon>
        <taxon>Pseudomonadota</taxon>
        <taxon>Gammaproteobacteria</taxon>
        <taxon>Methylococcales</taxon>
        <taxon>Methylococcaceae</taxon>
        <taxon>Methylomonas</taxon>
    </lineage>
</organism>
<name>A0A177NHL1_9GAMM</name>
<protein>
    <submittedName>
        <fullName evidence="1">Uncharacterized protein</fullName>
    </submittedName>
</protein>
<dbReference type="EMBL" id="LUUI01000095">
    <property type="protein sequence ID" value="OAI16550.1"/>
    <property type="molecule type" value="Genomic_DNA"/>
</dbReference>
<keyword evidence="2" id="KW-1185">Reference proteome</keyword>
<proteinExistence type="predicted"/>
<reference evidence="1 2" key="1">
    <citation type="submission" date="2016-03" db="EMBL/GenBank/DDBJ databases">
        <authorList>
            <person name="Ploux O."/>
        </authorList>
    </citation>
    <scope>NUCLEOTIDE SEQUENCE [LARGE SCALE GENOMIC DNA]</scope>
    <source>
        <strain evidence="1 2">R-45370</strain>
    </source>
</reference>
<evidence type="ECO:0000313" key="2">
    <source>
        <dbReference type="Proteomes" id="UP000078476"/>
    </source>
</evidence>
<evidence type="ECO:0000313" key="1">
    <source>
        <dbReference type="EMBL" id="OAI16550.1"/>
    </source>
</evidence>